<evidence type="ECO:0000256" key="5">
    <source>
        <dbReference type="ARBA" id="ARBA00022989"/>
    </source>
</evidence>
<gene>
    <name evidence="9" type="primary">wcaJ_3</name>
    <name evidence="9" type="ORF">ERS852392_00639</name>
</gene>
<organism evidence="9 10">
    <name type="scientific">Roseburia inulinivorans</name>
    <dbReference type="NCBI Taxonomy" id="360807"/>
    <lineage>
        <taxon>Bacteria</taxon>
        <taxon>Bacillati</taxon>
        <taxon>Bacillota</taxon>
        <taxon>Clostridia</taxon>
        <taxon>Lachnospirales</taxon>
        <taxon>Lachnospiraceae</taxon>
        <taxon>Roseburia</taxon>
    </lineage>
</organism>
<reference evidence="9 10" key="1">
    <citation type="submission" date="2015-09" db="EMBL/GenBank/DDBJ databases">
        <authorList>
            <consortium name="Pathogen Informatics"/>
        </authorList>
    </citation>
    <scope>NUCLEOTIDE SEQUENCE [LARGE SCALE GENOMIC DNA]</scope>
    <source>
        <strain evidence="9 10">2789STDY5608835</strain>
    </source>
</reference>
<keyword evidence="4 7" id="KW-0812">Transmembrane</keyword>
<keyword evidence="3 9" id="KW-0808">Transferase</keyword>
<dbReference type="PANTHER" id="PTHR30576">
    <property type="entry name" value="COLANIC BIOSYNTHESIS UDP-GLUCOSE LIPID CARRIER TRANSFERASE"/>
    <property type="match status" value="1"/>
</dbReference>
<evidence type="ECO:0000256" key="1">
    <source>
        <dbReference type="ARBA" id="ARBA00004141"/>
    </source>
</evidence>
<comment type="similarity">
    <text evidence="2">Belongs to the bacterial sugar transferase family.</text>
</comment>
<feature type="transmembrane region" description="Helical" evidence="7">
    <location>
        <begin position="52"/>
        <end position="74"/>
    </location>
</feature>
<feature type="domain" description="Bacterial sugar transferase" evidence="8">
    <location>
        <begin position="259"/>
        <end position="439"/>
    </location>
</feature>
<comment type="subcellular location">
    <subcellularLocation>
        <location evidence="1">Membrane</location>
        <topology evidence="1">Multi-pass membrane protein</topology>
    </subcellularLocation>
</comment>
<feature type="transmembrane region" description="Helical" evidence="7">
    <location>
        <begin position="86"/>
        <end position="108"/>
    </location>
</feature>
<protein>
    <submittedName>
        <fullName evidence="9">Putative colanic biosynthesis UDP-glucose lipid carrier transferase</fullName>
    </submittedName>
</protein>
<sequence>MKKRGIEMLKKLYRYMTDFLILAAFLIEYEYIWRTKLNVLLQRDFEGKGNLMMIVVYLLTTILLFLVLGGFQIGNFNKENVLLSQSLAVIVGNCIQVVLTILMVGSIYHIKTIVASLVILTVANLLVIFILTTILMKLYTVIFPPYRMIQVYGSYENNLRDKMNARADKYQIIEQISIEEEMARILEKLENYDAVLLNDIPNEKRNKILKYCFEKDIRVYFTPKISDIMVKGSEELNLFDTPLYLQRNLGLNIIEKVIKRFFDIVFSTIMIVLTSPIMLITAVCIKVNDGGPVFFTQERCTINRKIFKIYKFRSMIVDAEVDGKSKPAGDGDDRITKVGKIIRATRIDELPQLFNILKGEMSLIGPRPERIEHVDKYCEAVPEFAYRLKVKGGLTGYAQVYGKYNTTAYDKLKLDLIYIENYSLFLDLKILFMTLKVVFMRESTEGFTEEAIDKIKNSK</sequence>
<dbReference type="InterPro" id="IPR017475">
    <property type="entry name" value="EPS_sugar_tfrase"/>
</dbReference>
<accession>A0A173XLV4</accession>
<evidence type="ECO:0000256" key="4">
    <source>
        <dbReference type="ARBA" id="ARBA00022692"/>
    </source>
</evidence>
<name>A0A173XLV4_9FIRM</name>
<evidence type="ECO:0000313" key="9">
    <source>
        <dbReference type="EMBL" id="CUN52684.1"/>
    </source>
</evidence>
<feature type="transmembrane region" description="Helical" evidence="7">
    <location>
        <begin position="12"/>
        <end position="32"/>
    </location>
</feature>
<dbReference type="InterPro" id="IPR003362">
    <property type="entry name" value="Bact_transf"/>
</dbReference>
<keyword evidence="5 7" id="KW-1133">Transmembrane helix</keyword>
<proteinExistence type="inferred from homology"/>
<dbReference type="GO" id="GO:0016020">
    <property type="term" value="C:membrane"/>
    <property type="evidence" value="ECO:0007669"/>
    <property type="project" value="UniProtKB-SubCell"/>
</dbReference>
<evidence type="ECO:0000256" key="6">
    <source>
        <dbReference type="ARBA" id="ARBA00023136"/>
    </source>
</evidence>
<feature type="transmembrane region" description="Helical" evidence="7">
    <location>
        <begin position="114"/>
        <end position="139"/>
    </location>
</feature>
<dbReference type="EMBL" id="CYYR01000003">
    <property type="protein sequence ID" value="CUN52684.1"/>
    <property type="molecule type" value="Genomic_DNA"/>
</dbReference>
<dbReference type="Proteomes" id="UP000095395">
    <property type="component" value="Unassembled WGS sequence"/>
</dbReference>
<evidence type="ECO:0000256" key="7">
    <source>
        <dbReference type="SAM" id="Phobius"/>
    </source>
</evidence>
<dbReference type="PANTHER" id="PTHR30576:SF0">
    <property type="entry name" value="UNDECAPRENYL-PHOSPHATE N-ACETYLGALACTOSAMINYL 1-PHOSPHATE TRANSFERASE-RELATED"/>
    <property type="match status" value="1"/>
</dbReference>
<evidence type="ECO:0000259" key="8">
    <source>
        <dbReference type="Pfam" id="PF02397"/>
    </source>
</evidence>
<dbReference type="AlphaFoldDB" id="A0A173XLV4"/>
<dbReference type="GO" id="GO:0016780">
    <property type="term" value="F:phosphotransferase activity, for other substituted phosphate groups"/>
    <property type="evidence" value="ECO:0007669"/>
    <property type="project" value="TreeGrafter"/>
</dbReference>
<evidence type="ECO:0000256" key="2">
    <source>
        <dbReference type="ARBA" id="ARBA00006464"/>
    </source>
</evidence>
<dbReference type="Pfam" id="PF02397">
    <property type="entry name" value="Bac_transf"/>
    <property type="match status" value="1"/>
</dbReference>
<keyword evidence="6 7" id="KW-0472">Membrane</keyword>
<dbReference type="NCBIfam" id="TIGR03025">
    <property type="entry name" value="EPS_sugtrans"/>
    <property type="match status" value="1"/>
</dbReference>
<evidence type="ECO:0000313" key="10">
    <source>
        <dbReference type="Proteomes" id="UP000095395"/>
    </source>
</evidence>
<evidence type="ECO:0000256" key="3">
    <source>
        <dbReference type="ARBA" id="ARBA00022679"/>
    </source>
</evidence>